<evidence type="ECO:0000256" key="1">
    <source>
        <dbReference type="ARBA" id="ARBA00004370"/>
    </source>
</evidence>
<feature type="region of interest" description="Disordered" evidence="5">
    <location>
        <begin position="221"/>
        <end position="241"/>
    </location>
</feature>
<feature type="transmembrane region" description="Helical" evidence="6">
    <location>
        <begin position="59"/>
        <end position="81"/>
    </location>
</feature>
<comment type="subcellular location">
    <subcellularLocation>
        <location evidence="1">Membrane</location>
    </subcellularLocation>
</comment>
<dbReference type="AlphaFoldDB" id="A0A8E0RX17"/>
<dbReference type="EMBL" id="LUCM01005352">
    <property type="protein sequence ID" value="KAA0192918.1"/>
    <property type="molecule type" value="Genomic_DNA"/>
</dbReference>
<dbReference type="InterPro" id="IPR052954">
    <property type="entry name" value="GPCR-Ligand_Int"/>
</dbReference>
<feature type="compositionally biased region" description="Polar residues" evidence="5">
    <location>
        <begin position="221"/>
        <end position="232"/>
    </location>
</feature>
<keyword evidence="4 6" id="KW-0472">Membrane</keyword>
<evidence type="ECO:0000313" key="9">
    <source>
        <dbReference type="Proteomes" id="UP000728185"/>
    </source>
</evidence>
<dbReference type="OrthoDB" id="9990906at2759"/>
<feature type="domain" description="G-protein coupled receptors family 1 profile" evidence="7">
    <location>
        <begin position="38"/>
        <end position="313"/>
    </location>
</feature>
<evidence type="ECO:0000256" key="2">
    <source>
        <dbReference type="ARBA" id="ARBA00022692"/>
    </source>
</evidence>
<feature type="transmembrane region" description="Helical" evidence="6">
    <location>
        <begin position="101"/>
        <end position="120"/>
    </location>
</feature>
<evidence type="ECO:0000256" key="3">
    <source>
        <dbReference type="ARBA" id="ARBA00022989"/>
    </source>
</evidence>
<feature type="transmembrane region" description="Helical" evidence="6">
    <location>
        <begin position="250"/>
        <end position="274"/>
    </location>
</feature>
<evidence type="ECO:0000313" key="8">
    <source>
        <dbReference type="EMBL" id="KAA0192918.1"/>
    </source>
</evidence>
<keyword evidence="2 6" id="KW-0812">Transmembrane</keyword>
<accession>A0A8E0RX17</accession>
<evidence type="ECO:0000256" key="4">
    <source>
        <dbReference type="ARBA" id="ARBA00023136"/>
    </source>
</evidence>
<keyword evidence="9" id="KW-1185">Reference proteome</keyword>
<reference evidence="8" key="1">
    <citation type="submission" date="2019-05" db="EMBL/GenBank/DDBJ databases">
        <title>Annotation for the trematode Fasciolopsis buski.</title>
        <authorList>
            <person name="Choi Y.-J."/>
        </authorList>
    </citation>
    <scope>NUCLEOTIDE SEQUENCE</scope>
    <source>
        <strain evidence="8">HT</strain>
        <tissue evidence="8">Whole worm</tissue>
    </source>
</reference>
<evidence type="ECO:0000256" key="6">
    <source>
        <dbReference type="SAM" id="Phobius"/>
    </source>
</evidence>
<organism evidence="8 9">
    <name type="scientific">Fasciolopsis buskii</name>
    <dbReference type="NCBI Taxonomy" id="27845"/>
    <lineage>
        <taxon>Eukaryota</taxon>
        <taxon>Metazoa</taxon>
        <taxon>Spiralia</taxon>
        <taxon>Lophotrochozoa</taxon>
        <taxon>Platyhelminthes</taxon>
        <taxon>Trematoda</taxon>
        <taxon>Digenea</taxon>
        <taxon>Plagiorchiida</taxon>
        <taxon>Echinostomata</taxon>
        <taxon>Echinostomatoidea</taxon>
        <taxon>Fasciolidae</taxon>
        <taxon>Fasciolopsis</taxon>
    </lineage>
</organism>
<name>A0A8E0RX17_9TREM</name>
<dbReference type="SUPFAM" id="SSF81321">
    <property type="entry name" value="Family A G protein-coupled receptor-like"/>
    <property type="match status" value="1"/>
</dbReference>
<comment type="caution">
    <text evidence="8">The sequence shown here is derived from an EMBL/GenBank/DDBJ whole genome shotgun (WGS) entry which is preliminary data.</text>
</comment>
<sequence>MDELTEWNTTEHQHQKSQASLGLYAAVPPIFLLVGIPGNLVSMYIWFRRISSTPGSTSLFLFAMCITDTYVLTHGCLRIWLLGMSKELIDIRLHLGCRIPIFLFTFTTDLSSWIIILLCVERVISTWVPIRFKSICRLRNGLVGLVILILCLLGANIHFLWTIHKENNECLPVETFTNFTQFWQFIDASIYSFIPLASILVLNTCILLRISRITESFRTGHQVSESGPSNPGESLRGVRSRAREQRSTRLLRTVLCMVICHFAFTMPIVMYYLFEDHFCVQSDGKSIHLHCDIIETITVLLQMANHVTHFFIYSFTSTVFLSDLKKLLRHECCQKRLPKFCERITKNDAI</sequence>
<dbReference type="Pfam" id="PF00001">
    <property type="entry name" value="7tm_1"/>
    <property type="match status" value="1"/>
</dbReference>
<dbReference type="GO" id="GO:0016020">
    <property type="term" value="C:membrane"/>
    <property type="evidence" value="ECO:0007669"/>
    <property type="project" value="UniProtKB-SubCell"/>
</dbReference>
<dbReference type="GO" id="GO:0004930">
    <property type="term" value="F:G protein-coupled receptor activity"/>
    <property type="evidence" value="ECO:0007669"/>
    <property type="project" value="InterPro"/>
</dbReference>
<dbReference type="InterPro" id="IPR000276">
    <property type="entry name" value="GPCR_Rhodpsn"/>
</dbReference>
<dbReference type="PANTHER" id="PTHR46641">
    <property type="entry name" value="FMRFAMIDE RECEPTOR-RELATED"/>
    <property type="match status" value="1"/>
</dbReference>
<dbReference type="PANTHER" id="PTHR46641:SF25">
    <property type="entry name" value="CNMAMIDE RECEPTOR-RELATED"/>
    <property type="match status" value="1"/>
</dbReference>
<evidence type="ECO:0000259" key="7">
    <source>
        <dbReference type="PROSITE" id="PS50262"/>
    </source>
</evidence>
<dbReference type="Proteomes" id="UP000728185">
    <property type="component" value="Unassembled WGS sequence"/>
</dbReference>
<gene>
    <name evidence="8" type="ORF">FBUS_04384</name>
</gene>
<dbReference type="Gene3D" id="1.20.1070.10">
    <property type="entry name" value="Rhodopsin 7-helix transmembrane proteins"/>
    <property type="match status" value="1"/>
</dbReference>
<dbReference type="InterPro" id="IPR017452">
    <property type="entry name" value="GPCR_Rhodpsn_7TM"/>
</dbReference>
<feature type="transmembrane region" description="Helical" evidence="6">
    <location>
        <begin position="181"/>
        <end position="208"/>
    </location>
</feature>
<proteinExistence type="predicted"/>
<feature type="transmembrane region" description="Helical" evidence="6">
    <location>
        <begin position="141"/>
        <end position="161"/>
    </location>
</feature>
<feature type="transmembrane region" description="Helical" evidence="6">
    <location>
        <begin position="23"/>
        <end position="47"/>
    </location>
</feature>
<keyword evidence="3 6" id="KW-1133">Transmembrane helix</keyword>
<protein>
    <submittedName>
        <fullName evidence="8">Putative Rhodopsin orphan GPCR</fullName>
    </submittedName>
</protein>
<dbReference type="PROSITE" id="PS50262">
    <property type="entry name" value="G_PROTEIN_RECEP_F1_2"/>
    <property type="match status" value="1"/>
</dbReference>
<evidence type="ECO:0000256" key="5">
    <source>
        <dbReference type="SAM" id="MobiDB-lite"/>
    </source>
</evidence>